<reference evidence="2 3" key="1">
    <citation type="submission" date="2024-01" db="EMBL/GenBank/DDBJ databases">
        <title>Genome assemblies of Stephania.</title>
        <authorList>
            <person name="Yang L."/>
        </authorList>
    </citation>
    <scope>NUCLEOTIDE SEQUENCE [LARGE SCALE GENOMIC DNA]</scope>
    <source>
        <strain evidence="2">YNDBR</strain>
        <tissue evidence="2">Leaf</tissue>
    </source>
</reference>
<evidence type="ECO:0000256" key="1">
    <source>
        <dbReference type="SAM" id="Coils"/>
    </source>
</evidence>
<dbReference type="EMBL" id="JBBNAF010000013">
    <property type="protein sequence ID" value="KAK9087227.1"/>
    <property type="molecule type" value="Genomic_DNA"/>
</dbReference>
<comment type="caution">
    <text evidence="2">The sequence shown here is derived from an EMBL/GenBank/DDBJ whole genome shotgun (WGS) entry which is preliminary data.</text>
</comment>
<accession>A0AAP0EAD6</accession>
<proteinExistence type="predicted"/>
<feature type="coiled-coil region" evidence="1">
    <location>
        <begin position="102"/>
        <end position="129"/>
    </location>
</feature>
<sequence length="156" mass="17940">MMEKALCCEEHAQTMEVDLLGEPILVDIGLSPVRGEALEIQTRIIQRKKKSQTTSQKKSRVPFWGIKPADSDVSCDIIAMELRYKACTPETFDQSKKIFKLNQELQSSLTEENAEKRRFKKECDKLKEESTIPKDIREMEIHKGILAHKASLDYRA</sequence>
<dbReference type="Proteomes" id="UP001420932">
    <property type="component" value="Unassembled WGS sequence"/>
</dbReference>
<organism evidence="2 3">
    <name type="scientific">Stephania yunnanensis</name>
    <dbReference type="NCBI Taxonomy" id="152371"/>
    <lineage>
        <taxon>Eukaryota</taxon>
        <taxon>Viridiplantae</taxon>
        <taxon>Streptophyta</taxon>
        <taxon>Embryophyta</taxon>
        <taxon>Tracheophyta</taxon>
        <taxon>Spermatophyta</taxon>
        <taxon>Magnoliopsida</taxon>
        <taxon>Ranunculales</taxon>
        <taxon>Menispermaceae</taxon>
        <taxon>Menispermoideae</taxon>
        <taxon>Cissampelideae</taxon>
        <taxon>Stephania</taxon>
    </lineage>
</organism>
<dbReference type="AlphaFoldDB" id="A0AAP0EAD6"/>
<name>A0AAP0EAD6_9MAGN</name>
<keyword evidence="3" id="KW-1185">Reference proteome</keyword>
<evidence type="ECO:0000313" key="2">
    <source>
        <dbReference type="EMBL" id="KAK9087227.1"/>
    </source>
</evidence>
<keyword evidence="1" id="KW-0175">Coiled coil</keyword>
<gene>
    <name evidence="2" type="ORF">Syun_029621</name>
</gene>
<evidence type="ECO:0000313" key="3">
    <source>
        <dbReference type="Proteomes" id="UP001420932"/>
    </source>
</evidence>
<protein>
    <submittedName>
        <fullName evidence="2">Uncharacterized protein</fullName>
    </submittedName>
</protein>